<organism evidence="1 2">
    <name type="scientific">Dryococelus australis</name>
    <dbReference type="NCBI Taxonomy" id="614101"/>
    <lineage>
        <taxon>Eukaryota</taxon>
        <taxon>Metazoa</taxon>
        <taxon>Ecdysozoa</taxon>
        <taxon>Arthropoda</taxon>
        <taxon>Hexapoda</taxon>
        <taxon>Insecta</taxon>
        <taxon>Pterygota</taxon>
        <taxon>Neoptera</taxon>
        <taxon>Polyneoptera</taxon>
        <taxon>Phasmatodea</taxon>
        <taxon>Verophasmatodea</taxon>
        <taxon>Anareolatae</taxon>
        <taxon>Phasmatidae</taxon>
        <taxon>Eurycanthinae</taxon>
        <taxon>Dryococelus</taxon>
    </lineage>
</organism>
<accession>A0ABQ9G5E4</accession>
<evidence type="ECO:0000313" key="2">
    <source>
        <dbReference type="Proteomes" id="UP001159363"/>
    </source>
</evidence>
<keyword evidence="2" id="KW-1185">Reference proteome</keyword>
<evidence type="ECO:0000313" key="1">
    <source>
        <dbReference type="EMBL" id="KAJ8867675.1"/>
    </source>
</evidence>
<name>A0ABQ9G5E4_9NEOP</name>
<evidence type="ECO:0008006" key="3">
    <source>
        <dbReference type="Google" id="ProtNLM"/>
    </source>
</evidence>
<dbReference type="Proteomes" id="UP001159363">
    <property type="component" value="Chromosome 14"/>
</dbReference>
<reference evidence="1 2" key="1">
    <citation type="submission" date="2023-02" db="EMBL/GenBank/DDBJ databases">
        <title>LHISI_Scaffold_Assembly.</title>
        <authorList>
            <person name="Stuart O.P."/>
            <person name="Cleave R."/>
            <person name="Magrath M.J.L."/>
            <person name="Mikheyev A.S."/>
        </authorList>
    </citation>
    <scope>NUCLEOTIDE SEQUENCE [LARGE SCALE GENOMIC DNA]</scope>
    <source>
        <strain evidence="1">Daus_M_001</strain>
        <tissue evidence="1">Leg muscle</tissue>
    </source>
</reference>
<dbReference type="EMBL" id="JARBHB010000015">
    <property type="protein sequence ID" value="KAJ8867675.1"/>
    <property type="molecule type" value="Genomic_DNA"/>
</dbReference>
<comment type="caution">
    <text evidence="1">The sequence shown here is derived from an EMBL/GenBank/DDBJ whole genome shotgun (WGS) entry which is preliminary data.</text>
</comment>
<sequence>MKFNYSNHLSKRKCANCRKRVNGTIHFLGPYHVSSKPHHPQENFSVEVNLENILFPSQTSVITDGATVAEQLACSPPTKAIRVQSPAGSVRIFSCGKSCPTMTLTARHPPREIGFNPRPGHSRFSQVIESCRIMPLVVFLGDLPFPPPSHSGAATHFILFSSQDLVVKSRTDLSTQINVGWRYVSKLKERGSDTGDTITHAQCLIAPTRKACSAFVRHDGNSAHLARRSDEALEVRVSVARIALSRYLPGWGGGMVHPTLKRPHLITTTNKQTIMPGVYRRLPNLACCQLNPRNTRGSNNSIGRSFGFMLHTQVYRSDVIRPWWHPWCEPTDFERFSVLKTALATGRLIRSEKFRCQFVLKLKNKHRIRLERESEKKSGDTHKTPYDRVKRCRERKIYKASERVNFYRPERIFTHAPSPQSRRSVPLLTAHELSDELSQIAAVVPRRSEIAQLSLKVARDAKLSALNHPPRRDPHVNVLGNLRCSGKSNGDNDFPAWQMEKYELLRVSEVYRSPVLSKQSFDLLPPLSYNCCPSHPLARARCEAARA</sequence>
<gene>
    <name evidence="1" type="ORF">PR048_031478</name>
</gene>
<protein>
    <recommendedName>
        <fullName evidence="3">C2H2-type domain-containing protein</fullName>
    </recommendedName>
</protein>
<proteinExistence type="predicted"/>